<keyword evidence="2" id="KW-1185">Reference proteome</keyword>
<protein>
    <submittedName>
        <fullName evidence="1">Uncharacterized protein</fullName>
    </submittedName>
</protein>
<organism evidence="1 2">
    <name type="scientific">Flavisolibacter ginsengisoli DSM 18119</name>
    <dbReference type="NCBI Taxonomy" id="1121884"/>
    <lineage>
        <taxon>Bacteria</taxon>
        <taxon>Pseudomonadati</taxon>
        <taxon>Bacteroidota</taxon>
        <taxon>Chitinophagia</taxon>
        <taxon>Chitinophagales</taxon>
        <taxon>Chitinophagaceae</taxon>
        <taxon>Flavisolibacter</taxon>
    </lineage>
</organism>
<dbReference type="AlphaFoldDB" id="A0A1M4U8A7"/>
<dbReference type="Proteomes" id="UP000184048">
    <property type="component" value="Unassembled WGS sequence"/>
</dbReference>
<dbReference type="RefSeq" id="WP_072833719.1">
    <property type="nucleotide sequence ID" value="NZ_FQUU01000002.1"/>
</dbReference>
<sequence>MAKQTSSIKAVGTVEKLNFYKEKGEYRARAKTGVDTERYLNDAAFANTRASSGRFGWSSILNSLVYRYVMPGCKSGTLSSLCMKKSFALVNEGISDEEVLRRLHSFLDSLHCLAISAEDFEQCLPALLREAEAREQDKQARRKKKKNEKITFIISEPPTEEDKELFMNESDDFDWQVVFAGEFPKDYEIPICFAGRIIDEFRGLKTVLKRPREKIRDEWVPME</sequence>
<dbReference type="EMBL" id="FQUU01000002">
    <property type="protein sequence ID" value="SHE52858.1"/>
    <property type="molecule type" value="Genomic_DNA"/>
</dbReference>
<evidence type="ECO:0000313" key="2">
    <source>
        <dbReference type="Proteomes" id="UP000184048"/>
    </source>
</evidence>
<dbReference type="STRING" id="1121884.SAMN02745131_00557"/>
<evidence type="ECO:0000313" key="1">
    <source>
        <dbReference type="EMBL" id="SHE52858.1"/>
    </source>
</evidence>
<reference evidence="1 2" key="1">
    <citation type="submission" date="2016-11" db="EMBL/GenBank/DDBJ databases">
        <authorList>
            <person name="Jaros S."/>
            <person name="Januszkiewicz K."/>
            <person name="Wedrychowicz H."/>
        </authorList>
    </citation>
    <scope>NUCLEOTIDE SEQUENCE [LARGE SCALE GENOMIC DNA]</scope>
    <source>
        <strain evidence="1 2">DSM 18119</strain>
    </source>
</reference>
<name>A0A1M4U8A7_9BACT</name>
<dbReference type="OrthoDB" id="672632at2"/>
<accession>A0A1M4U8A7</accession>
<proteinExistence type="predicted"/>
<gene>
    <name evidence="1" type="ORF">SAMN02745131_00557</name>
</gene>